<accession>A0A6J7L286</accession>
<protein>
    <submittedName>
        <fullName evidence="2">Unannotated protein</fullName>
    </submittedName>
</protein>
<sequence>MSGVLLLVYFPNITHKAPIGHRLSTGLQEQPDFAGRWLAITAGLLIGSALLYGVRVLLHARRRRRDAPAASA</sequence>
<dbReference type="EMBL" id="CAFBMK010000508">
    <property type="protein sequence ID" value="CAB4962077.1"/>
    <property type="molecule type" value="Genomic_DNA"/>
</dbReference>
<keyword evidence="1" id="KW-0812">Transmembrane</keyword>
<evidence type="ECO:0000313" key="2">
    <source>
        <dbReference type="EMBL" id="CAB4962077.1"/>
    </source>
</evidence>
<keyword evidence="1" id="KW-0472">Membrane</keyword>
<proteinExistence type="predicted"/>
<gene>
    <name evidence="2" type="ORF">UFOPK3564_04128</name>
</gene>
<reference evidence="2" key="1">
    <citation type="submission" date="2020-05" db="EMBL/GenBank/DDBJ databases">
        <authorList>
            <person name="Chiriac C."/>
            <person name="Salcher M."/>
            <person name="Ghai R."/>
            <person name="Kavagutti S V."/>
        </authorList>
    </citation>
    <scope>NUCLEOTIDE SEQUENCE</scope>
</reference>
<feature type="transmembrane region" description="Helical" evidence="1">
    <location>
        <begin position="37"/>
        <end position="58"/>
    </location>
</feature>
<keyword evidence="1" id="KW-1133">Transmembrane helix</keyword>
<name>A0A6J7L286_9ZZZZ</name>
<organism evidence="2">
    <name type="scientific">freshwater metagenome</name>
    <dbReference type="NCBI Taxonomy" id="449393"/>
    <lineage>
        <taxon>unclassified sequences</taxon>
        <taxon>metagenomes</taxon>
        <taxon>ecological metagenomes</taxon>
    </lineage>
</organism>
<dbReference type="AlphaFoldDB" id="A0A6J7L286"/>
<evidence type="ECO:0000256" key="1">
    <source>
        <dbReference type="SAM" id="Phobius"/>
    </source>
</evidence>